<name>A0A813VS70_9BILA</name>
<dbReference type="InterPro" id="IPR036236">
    <property type="entry name" value="Znf_C2H2_sf"/>
</dbReference>
<gene>
    <name evidence="9" type="ORF">OXX778_LOCUS8479</name>
</gene>
<dbReference type="SMART" id="SM00355">
    <property type="entry name" value="ZnF_C2H2"/>
    <property type="match status" value="7"/>
</dbReference>
<keyword evidence="4 7" id="KW-0863">Zinc-finger</keyword>
<evidence type="ECO:0000256" key="2">
    <source>
        <dbReference type="ARBA" id="ARBA00022723"/>
    </source>
</evidence>
<dbReference type="PANTHER" id="PTHR24388:SF54">
    <property type="entry name" value="PROTEIN ESCARGOT"/>
    <property type="match status" value="1"/>
</dbReference>
<evidence type="ECO:0000256" key="5">
    <source>
        <dbReference type="ARBA" id="ARBA00022833"/>
    </source>
</evidence>
<feature type="domain" description="C2H2-type" evidence="8">
    <location>
        <begin position="175"/>
        <end position="202"/>
    </location>
</feature>
<feature type="domain" description="C2H2-type" evidence="8">
    <location>
        <begin position="364"/>
        <end position="391"/>
    </location>
</feature>
<organism evidence="9 10">
    <name type="scientific">Brachionus calyciflorus</name>
    <dbReference type="NCBI Taxonomy" id="104777"/>
    <lineage>
        <taxon>Eukaryota</taxon>
        <taxon>Metazoa</taxon>
        <taxon>Spiralia</taxon>
        <taxon>Gnathifera</taxon>
        <taxon>Rotifera</taxon>
        <taxon>Eurotatoria</taxon>
        <taxon>Monogononta</taxon>
        <taxon>Pseudotrocha</taxon>
        <taxon>Ploima</taxon>
        <taxon>Brachionidae</taxon>
        <taxon>Brachionus</taxon>
    </lineage>
</organism>
<evidence type="ECO:0000259" key="8">
    <source>
        <dbReference type="PROSITE" id="PS50157"/>
    </source>
</evidence>
<dbReference type="Proteomes" id="UP000663879">
    <property type="component" value="Unassembled WGS sequence"/>
</dbReference>
<protein>
    <recommendedName>
        <fullName evidence="8">C2H2-type domain-containing protein</fullName>
    </recommendedName>
</protein>
<feature type="domain" description="C2H2-type" evidence="8">
    <location>
        <begin position="412"/>
        <end position="440"/>
    </location>
</feature>
<keyword evidence="10" id="KW-1185">Reference proteome</keyword>
<keyword evidence="3" id="KW-0677">Repeat</keyword>
<reference evidence="9" key="1">
    <citation type="submission" date="2021-02" db="EMBL/GenBank/DDBJ databases">
        <authorList>
            <person name="Nowell W R."/>
        </authorList>
    </citation>
    <scope>NUCLEOTIDE SEQUENCE</scope>
    <source>
        <strain evidence="9">Ploen Becks lab</strain>
    </source>
</reference>
<keyword evidence="2" id="KW-0479">Metal-binding</keyword>
<dbReference type="PANTHER" id="PTHR24388">
    <property type="entry name" value="ZINC FINGER PROTEIN"/>
    <property type="match status" value="1"/>
</dbReference>
<dbReference type="Gene3D" id="3.30.160.60">
    <property type="entry name" value="Classic Zinc Finger"/>
    <property type="match status" value="5"/>
</dbReference>
<comment type="subcellular location">
    <subcellularLocation>
        <location evidence="1">Nucleus</location>
    </subcellularLocation>
</comment>
<sequence>MEECDIKYDLLQFKMSGHNSENDTIILDDDDFIQTTLGFFNTGEINETHSVNFEHTQSLISPDNNHINDEQINLIDLTSCDDFDLNDIFMLSSQNYSLNTEQNECLTLKKEAFLEIKSEYDFKSVDFNFQSIPELILIDDEESQTINHKLSENSSITIDEHFQEKSLESNSKTVLKCPTCFKIFNKSYNYKRHLFLHKVKSNELDTDKNFKVNNCLKCNKTILDKSNFVKHLKLCNPEGIRNFLDDEKMNRSKESSNRFKCEVCEKVFSKRFNYQRHLRVHFLNEANRNGDNLKSDYKDNKKPLIELYECARCGRKFTTKELLNSHYTKWHLTQNKCELCSEIFNEKIDFIKHLNLNHSIQFKFECKYCRKTFRYVSQYSQHCQTHLNQMRFNSNERIEENNLDRNLSNKQISCDICGKTFSKSFNLERHLYTLHLKESNPTNESSYLLNDEINYESNVKQKQFYQQNKLNYQLYKINLNK</sequence>
<dbReference type="PROSITE" id="PS50157">
    <property type="entry name" value="ZINC_FINGER_C2H2_2"/>
    <property type="match status" value="5"/>
</dbReference>
<evidence type="ECO:0000313" key="10">
    <source>
        <dbReference type="Proteomes" id="UP000663879"/>
    </source>
</evidence>
<dbReference type="Pfam" id="PF00096">
    <property type="entry name" value="zf-C2H2"/>
    <property type="match status" value="4"/>
</dbReference>
<dbReference type="GO" id="GO:0005634">
    <property type="term" value="C:nucleus"/>
    <property type="evidence" value="ECO:0007669"/>
    <property type="project" value="UniProtKB-SubCell"/>
</dbReference>
<feature type="domain" description="C2H2-type" evidence="8">
    <location>
        <begin position="259"/>
        <end position="286"/>
    </location>
</feature>
<dbReference type="GO" id="GO:0008270">
    <property type="term" value="F:zinc ion binding"/>
    <property type="evidence" value="ECO:0007669"/>
    <property type="project" value="UniProtKB-KW"/>
</dbReference>
<evidence type="ECO:0000256" key="3">
    <source>
        <dbReference type="ARBA" id="ARBA00022737"/>
    </source>
</evidence>
<dbReference type="SUPFAM" id="SSF57667">
    <property type="entry name" value="beta-beta-alpha zinc fingers"/>
    <property type="match status" value="2"/>
</dbReference>
<dbReference type="InterPro" id="IPR050527">
    <property type="entry name" value="Snail/Krueppel_Znf"/>
</dbReference>
<keyword evidence="6" id="KW-0539">Nucleus</keyword>
<evidence type="ECO:0000256" key="6">
    <source>
        <dbReference type="ARBA" id="ARBA00023242"/>
    </source>
</evidence>
<dbReference type="PROSITE" id="PS00028">
    <property type="entry name" value="ZINC_FINGER_C2H2_1"/>
    <property type="match status" value="5"/>
</dbReference>
<evidence type="ECO:0000256" key="7">
    <source>
        <dbReference type="PROSITE-ProRule" id="PRU00042"/>
    </source>
</evidence>
<dbReference type="GO" id="GO:0000978">
    <property type="term" value="F:RNA polymerase II cis-regulatory region sequence-specific DNA binding"/>
    <property type="evidence" value="ECO:0007669"/>
    <property type="project" value="TreeGrafter"/>
</dbReference>
<feature type="domain" description="C2H2-type" evidence="8">
    <location>
        <begin position="308"/>
        <end position="336"/>
    </location>
</feature>
<dbReference type="EMBL" id="CAJNOC010001170">
    <property type="protein sequence ID" value="CAF0841485.1"/>
    <property type="molecule type" value="Genomic_DNA"/>
</dbReference>
<proteinExistence type="predicted"/>
<evidence type="ECO:0000256" key="1">
    <source>
        <dbReference type="ARBA" id="ARBA00004123"/>
    </source>
</evidence>
<evidence type="ECO:0000256" key="4">
    <source>
        <dbReference type="ARBA" id="ARBA00022771"/>
    </source>
</evidence>
<evidence type="ECO:0000313" key="9">
    <source>
        <dbReference type="EMBL" id="CAF0841485.1"/>
    </source>
</evidence>
<comment type="caution">
    <text evidence="9">The sequence shown here is derived from an EMBL/GenBank/DDBJ whole genome shotgun (WGS) entry which is preliminary data.</text>
</comment>
<dbReference type="OrthoDB" id="654211at2759"/>
<dbReference type="GO" id="GO:0000981">
    <property type="term" value="F:DNA-binding transcription factor activity, RNA polymerase II-specific"/>
    <property type="evidence" value="ECO:0007669"/>
    <property type="project" value="TreeGrafter"/>
</dbReference>
<dbReference type="AlphaFoldDB" id="A0A813VS70"/>
<keyword evidence="5" id="KW-0862">Zinc</keyword>
<accession>A0A813VS70</accession>
<dbReference type="InterPro" id="IPR013087">
    <property type="entry name" value="Znf_C2H2_type"/>
</dbReference>